<reference evidence="7 8" key="1">
    <citation type="submission" date="2024-11" db="EMBL/GenBank/DDBJ databases">
        <title>A near-complete genome assembly of Cinchona calisaya.</title>
        <authorList>
            <person name="Lian D.C."/>
            <person name="Zhao X.W."/>
            <person name="Wei L."/>
        </authorList>
    </citation>
    <scope>NUCLEOTIDE SEQUENCE [LARGE SCALE GENOMIC DNA]</scope>
    <source>
        <tissue evidence="7">Nenye</tissue>
    </source>
</reference>
<dbReference type="Gene3D" id="1.10.110.10">
    <property type="entry name" value="Plant lipid-transfer and hydrophobic proteins"/>
    <property type="match status" value="1"/>
</dbReference>
<dbReference type="GO" id="GO:0008289">
    <property type="term" value="F:lipid binding"/>
    <property type="evidence" value="ECO:0007669"/>
    <property type="project" value="UniProtKB-KW"/>
</dbReference>
<evidence type="ECO:0000256" key="4">
    <source>
        <dbReference type="RuleBase" id="RU000628"/>
    </source>
</evidence>
<feature type="chain" id="PRO_5044834034" description="Non-specific lipid-transfer protein" evidence="5">
    <location>
        <begin position="31"/>
        <end position="121"/>
    </location>
</feature>
<comment type="caution">
    <text evidence="7">The sequence shown here is derived from an EMBL/GenBank/DDBJ whole genome shotgun (WGS) entry which is preliminary data.</text>
</comment>
<dbReference type="InterPro" id="IPR016140">
    <property type="entry name" value="Bifunc_inhib/LTP/seed_store"/>
</dbReference>
<evidence type="ECO:0000313" key="8">
    <source>
        <dbReference type="Proteomes" id="UP001630127"/>
    </source>
</evidence>
<feature type="signal peptide" evidence="5">
    <location>
        <begin position="1"/>
        <end position="30"/>
    </location>
</feature>
<evidence type="ECO:0000256" key="2">
    <source>
        <dbReference type="ARBA" id="ARBA00022448"/>
    </source>
</evidence>
<evidence type="ECO:0000256" key="5">
    <source>
        <dbReference type="SAM" id="SignalP"/>
    </source>
</evidence>
<organism evidence="7 8">
    <name type="scientific">Cinchona calisaya</name>
    <dbReference type="NCBI Taxonomy" id="153742"/>
    <lineage>
        <taxon>Eukaryota</taxon>
        <taxon>Viridiplantae</taxon>
        <taxon>Streptophyta</taxon>
        <taxon>Embryophyta</taxon>
        <taxon>Tracheophyta</taxon>
        <taxon>Spermatophyta</taxon>
        <taxon>Magnoliopsida</taxon>
        <taxon>eudicotyledons</taxon>
        <taxon>Gunneridae</taxon>
        <taxon>Pentapetalae</taxon>
        <taxon>asterids</taxon>
        <taxon>lamiids</taxon>
        <taxon>Gentianales</taxon>
        <taxon>Rubiaceae</taxon>
        <taxon>Cinchonoideae</taxon>
        <taxon>Cinchoneae</taxon>
        <taxon>Cinchona</taxon>
    </lineage>
</organism>
<name>A0ABD2YZG7_9GENT</name>
<dbReference type="InterPro" id="IPR036312">
    <property type="entry name" value="Bifun_inhib/LTP/seed_sf"/>
</dbReference>
<feature type="domain" description="Bifunctional inhibitor/plant lipid transfer protein/seed storage helical" evidence="6">
    <location>
        <begin position="35"/>
        <end position="119"/>
    </location>
</feature>
<dbReference type="PANTHER" id="PTHR33076">
    <property type="entry name" value="NON-SPECIFIC LIPID-TRANSFER PROTEIN 2-RELATED"/>
    <property type="match status" value="1"/>
</dbReference>
<dbReference type="SMART" id="SM00499">
    <property type="entry name" value="AAI"/>
    <property type="match status" value="1"/>
</dbReference>
<keyword evidence="5" id="KW-0732">Signal</keyword>
<comment type="function">
    <text evidence="4">Plant non-specific lipid-transfer proteins transfer phospholipids as well as galactolipids across membranes. May play a role in wax or cutin deposition in the cell walls of expanding epidermal cells and certain secretory tissues.</text>
</comment>
<evidence type="ECO:0000259" key="6">
    <source>
        <dbReference type="SMART" id="SM00499"/>
    </source>
</evidence>
<proteinExistence type="inferred from homology"/>
<keyword evidence="2 4" id="KW-0813">Transport</keyword>
<sequence length="121" mass="13195">MANSTRVVFKQLVALVFLGSMLVNSPLGQAQNPQCPTVDEKLRLCFPYIFNGGQVPDGCCPGIKSLVSSASTKKDRQDVCNCLNKIGEPLSDSQIQNAARLPKLCDATIPFPIKRNIDCQR</sequence>
<dbReference type="PRINTS" id="PR00382">
    <property type="entry name" value="LIPIDTRNSFER"/>
</dbReference>
<dbReference type="AlphaFoldDB" id="A0ABD2YZG7"/>
<dbReference type="Pfam" id="PF00234">
    <property type="entry name" value="Tryp_alpha_amyl"/>
    <property type="match status" value="1"/>
</dbReference>
<dbReference type="Proteomes" id="UP001630127">
    <property type="component" value="Unassembled WGS sequence"/>
</dbReference>
<comment type="similarity">
    <text evidence="1 4">Belongs to the plant LTP family.</text>
</comment>
<accession>A0ABD2YZG7</accession>
<evidence type="ECO:0000256" key="1">
    <source>
        <dbReference type="ARBA" id="ARBA00009748"/>
    </source>
</evidence>
<evidence type="ECO:0000313" key="7">
    <source>
        <dbReference type="EMBL" id="KAL3512668.1"/>
    </source>
</evidence>
<evidence type="ECO:0000256" key="3">
    <source>
        <dbReference type="ARBA" id="ARBA00023121"/>
    </source>
</evidence>
<protein>
    <recommendedName>
        <fullName evidence="4">Non-specific lipid-transfer protein</fullName>
    </recommendedName>
</protein>
<dbReference type="SUPFAM" id="SSF47699">
    <property type="entry name" value="Bifunctional inhibitor/lipid-transfer protein/seed storage 2S albumin"/>
    <property type="match status" value="1"/>
</dbReference>
<dbReference type="CDD" id="cd01960">
    <property type="entry name" value="nsLTP1"/>
    <property type="match status" value="1"/>
</dbReference>
<dbReference type="InterPro" id="IPR000528">
    <property type="entry name" value="Plant_nsLTP"/>
</dbReference>
<keyword evidence="8" id="KW-1185">Reference proteome</keyword>
<dbReference type="EMBL" id="JBJUIK010000011">
    <property type="protein sequence ID" value="KAL3512668.1"/>
    <property type="molecule type" value="Genomic_DNA"/>
</dbReference>
<keyword evidence="3 4" id="KW-0446">Lipid-binding</keyword>
<gene>
    <name evidence="7" type="ORF">ACH5RR_025385</name>
</gene>